<reference evidence="5" key="4">
    <citation type="submission" date="2022-06" db="EMBL/GenBank/DDBJ databases">
        <title>Isolation of gut microbiota from human fecal samples.</title>
        <authorList>
            <person name="Pamer E.G."/>
            <person name="Barat B."/>
            <person name="Waligurski E."/>
            <person name="Medina S."/>
            <person name="Paddock L."/>
            <person name="Mostad J."/>
        </authorList>
    </citation>
    <scope>NUCLEOTIDE SEQUENCE</scope>
    <source>
        <strain evidence="5">DFI.6.22</strain>
    </source>
</reference>
<dbReference type="Proteomes" id="UP000323119">
    <property type="component" value="Unassembled WGS sequence"/>
</dbReference>
<feature type="domain" description="Putative beta-lactamase-inhibitor-like PepSY-like" evidence="2">
    <location>
        <begin position="21"/>
        <end position="53"/>
    </location>
</feature>
<organism evidence="6 7">
    <name type="scientific">Alistipes onderdonkii</name>
    <dbReference type="NCBI Taxonomy" id="328813"/>
    <lineage>
        <taxon>Bacteria</taxon>
        <taxon>Pseudomonadati</taxon>
        <taxon>Bacteroidota</taxon>
        <taxon>Bacteroidia</taxon>
        <taxon>Bacteroidales</taxon>
        <taxon>Rikenellaceae</taxon>
        <taxon>Alistipes</taxon>
    </lineage>
</organism>
<evidence type="ECO:0000313" key="8">
    <source>
        <dbReference type="Proteomes" id="UP000322940"/>
    </source>
</evidence>
<feature type="signal peptide" evidence="1">
    <location>
        <begin position="1"/>
        <end position="19"/>
    </location>
</feature>
<evidence type="ECO:0000313" key="9">
    <source>
        <dbReference type="Proteomes" id="UP000323119"/>
    </source>
</evidence>
<dbReference type="AlphaFoldDB" id="A0A1Y3QYL5"/>
<comment type="caution">
    <text evidence="6">The sequence shown here is derived from an EMBL/GenBank/DDBJ whole genome shotgun (WGS) entry which is preliminary data.</text>
</comment>
<dbReference type="EMBL" id="VVUY01000006">
    <property type="protein sequence ID" value="KAA2561627.1"/>
    <property type="molecule type" value="Genomic_DNA"/>
</dbReference>
<dbReference type="EMBL" id="JANGBQ010000016">
    <property type="protein sequence ID" value="MCQ5083462.1"/>
    <property type="molecule type" value="Genomic_DNA"/>
</dbReference>
<gene>
    <name evidence="6" type="ORF">B5G41_07205</name>
    <name evidence="4" type="ORF">F2S36_08700</name>
    <name evidence="3" type="ORF">F2Y10_02985</name>
    <name evidence="5" type="ORF">NE651_11255</name>
</gene>
<evidence type="ECO:0000256" key="1">
    <source>
        <dbReference type="SAM" id="SignalP"/>
    </source>
</evidence>
<dbReference type="Proteomes" id="UP000322940">
    <property type="component" value="Unassembled WGS sequence"/>
</dbReference>
<keyword evidence="1" id="KW-0732">Signal</keyword>
<evidence type="ECO:0000259" key="2">
    <source>
        <dbReference type="Pfam" id="PF11396"/>
    </source>
</evidence>
<evidence type="ECO:0000313" key="6">
    <source>
        <dbReference type="EMBL" id="OUN03467.1"/>
    </source>
</evidence>
<dbReference type="Gene3D" id="3.40.1420.30">
    <property type="match status" value="1"/>
</dbReference>
<dbReference type="GeneID" id="59807959"/>
<dbReference type="Pfam" id="PF11396">
    <property type="entry name" value="PepSY_like"/>
    <property type="match status" value="2"/>
</dbReference>
<reference evidence="6" key="2">
    <citation type="journal article" date="2018" name="BMC Genomics">
        <title>Whole genome sequencing and function prediction of 133 gut anaerobes isolated from chicken caecum in pure cultures.</title>
        <authorList>
            <person name="Medvecky M."/>
            <person name="Cejkova D."/>
            <person name="Polansky O."/>
            <person name="Karasova D."/>
            <person name="Kubasova T."/>
            <person name="Cizek A."/>
            <person name="Rychlik I."/>
        </authorList>
    </citation>
    <scope>NUCLEOTIDE SEQUENCE</scope>
    <source>
        <strain evidence="6">An90</strain>
    </source>
</reference>
<dbReference type="RefSeq" id="WP_022332401.1">
    <property type="nucleotide sequence ID" value="NZ_AP025562.1"/>
</dbReference>
<protein>
    <submittedName>
        <fullName evidence="5">PepSY-like domain-containing protein</fullName>
    </submittedName>
</protein>
<dbReference type="OrthoDB" id="710080at2"/>
<evidence type="ECO:0000313" key="3">
    <source>
        <dbReference type="EMBL" id="KAA2380422.1"/>
    </source>
</evidence>
<evidence type="ECO:0000313" key="4">
    <source>
        <dbReference type="EMBL" id="KAA2561627.1"/>
    </source>
</evidence>
<accession>A0A1Y3QYL5</accession>
<dbReference type="InterPro" id="IPR021533">
    <property type="entry name" value="PepSY-like"/>
</dbReference>
<evidence type="ECO:0000313" key="5">
    <source>
        <dbReference type="EMBL" id="MCQ5083462.1"/>
    </source>
</evidence>
<reference evidence="8 9" key="3">
    <citation type="journal article" date="2019" name="Nat. Med.">
        <title>A library of human gut bacterial isolates paired with longitudinal multiomics data enables mechanistic microbiome research.</title>
        <authorList>
            <person name="Poyet M."/>
            <person name="Groussin M."/>
            <person name="Gibbons S.M."/>
            <person name="Avila-Pacheco J."/>
            <person name="Jiang X."/>
            <person name="Kearney S.M."/>
            <person name="Perrotta A.R."/>
            <person name="Berdy B."/>
            <person name="Zhao S."/>
            <person name="Lieberman T.D."/>
            <person name="Swanson P.K."/>
            <person name="Smith M."/>
            <person name="Roesemann S."/>
            <person name="Alexander J.E."/>
            <person name="Rich S.A."/>
            <person name="Livny J."/>
            <person name="Vlamakis H."/>
            <person name="Clish C."/>
            <person name="Bullock K."/>
            <person name="Deik A."/>
            <person name="Scott J."/>
            <person name="Pierce K.A."/>
            <person name="Xavier R.J."/>
            <person name="Alm E.J."/>
        </authorList>
    </citation>
    <scope>NUCLEOTIDE SEQUENCE [LARGE SCALE GENOMIC DNA]</scope>
    <source>
        <strain evidence="4 9">BIOML-A204</strain>
        <strain evidence="3 8">BIOML-A266</strain>
    </source>
</reference>
<name>A0A1Y3QYL5_9BACT</name>
<reference evidence="7" key="1">
    <citation type="submission" date="2017-04" db="EMBL/GenBank/DDBJ databases">
        <title>Function of individual gut microbiota members based on whole genome sequencing of pure cultures obtained from chicken caecum.</title>
        <authorList>
            <person name="Medvecky M."/>
            <person name="Cejkova D."/>
            <person name="Polansky O."/>
            <person name="Karasova D."/>
            <person name="Kubasova T."/>
            <person name="Cizek A."/>
            <person name="Rychlik I."/>
        </authorList>
    </citation>
    <scope>NUCLEOTIDE SEQUENCE [LARGE SCALE GENOMIC DNA]</scope>
    <source>
        <strain evidence="7">An90</strain>
    </source>
</reference>
<dbReference type="eggNOG" id="COG3212">
    <property type="taxonomic scope" value="Bacteria"/>
</dbReference>
<evidence type="ECO:0000313" key="7">
    <source>
        <dbReference type="Proteomes" id="UP000195772"/>
    </source>
</evidence>
<proteinExistence type="predicted"/>
<dbReference type="EMBL" id="NFHB01000004">
    <property type="protein sequence ID" value="OUN03467.1"/>
    <property type="molecule type" value="Genomic_DNA"/>
</dbReference>
<dbReference type="EMBL" id="VVXH01000002">
    <property type="protein sequence ID" value="KAA2380422.1"/>
    <property type="molecule type" value="Genomic_DNA"/>
</dbReference>
<feature type="chain" id="PRO_5044063417" evidence="1">
    <location>
        <begin position="20"/>
        <end position="144"/>
    </location>
</feature>
<dbReference type="SUPFAM" id="SSF160574">
    <property type="entry name" value="BT0923-like"/>
    <property type="match status" value="1"/>
</dbReference>
<feature type="domain" description="Putative beta-lactamase-inhibitor-like PepSY-like" evidence="2">
    <location>
        <begin position="58"/>
        <end position="140"/>
    </location>
</feature>
<sequence length="144" mass="15696">MKKILLLIASAAIALAVNAAPQKVDFGKLPKNSQEFIQKNFPGEKVKAVEMDREASWDKYTVYFNSGNQVSFEGGSGDCSQIIMKNGSVPMSVIPAKVKTYAGNTYPGQRIVMMETTADGYKVALSDKTVLDFDKDGNFTKATK</sequence>
<dbReference type="Proteomes" id="UP001205035">
    <property type="component" value="Unassembled WGS sequence"/>
</dbReference>
<dbReference type="Proteomes" id="UP000195772">
    <property type="component" value="Unassembled WGS sequence"/>
</dbReference>